<dbReference type="KEGG" id="nav:JQS30_08730"/>
<evidence type="ECO:0000313" key="2">
    <source>
        <dbReference type="Proteomes" id="UP000662939"/>
    </source>
</evidence>
<sequence>MRSAATVWGRVAEADVALSQAVVNGLQPLSDWAGRDGDTCRAKVDDFAAAVHGLASECSGIQRILSVAQVLAELIKETIKWLLSELIKYFVAYIAPQLLIAPFTFGATAATATATATVQAAQTTSKGAKLVQQMISAFTKLKSVMVQFATEALPGIAIAALQSSVGAADGGTRGHGDASQLAGSNESVHLDPAALHNAKPLFEMIAEDASGVADVVGEASVDDMTWGMCGLIGFVMDYETKVAEIDDLHRASSRTMAEIATKIDDMAGAWEETDKALAGIFDDFDLSLD</sequence>
<evidence type="ECO:0000313" key="1">
    <source>
        <dbReference type="EMBL" id="QSB03910.1"/>
    </source>
</evidence>
<organism evidence="1 2">
    <name type="scientific">Natronoglycomyces albus</name>
    <dbReference type="NCBI Taxonomy" id="2811108"/>
    <lineage>
        <taxon>Bacteria</taxon>
        <taxon>Bacillati</taxon>
        <taxon>Actinomycetota</taxon>
        <taxon>Actinomycetes</taxon>
        <taxon>Glycomycetales</taxon>
        <taxon>Glycomycetaceae</taxon>
        <taxon>Natronoglycomyces</taxon>
    </lineage>
</organism>
<gene>
    <name evidence="1" type="ORF">JQS30_08730</name>
</gene>
<keyword evidence="2" id="KW-1185">Reference proteome</keyword>
<accession>A0A895XNN8</accession>
<protein>
    <submittedName>
        <fullName evidence="1">Uncharacterized protein</fullName>
    </submittedName>
</protein>
<dbReference type="EMBL" id="CP070496">
    <property type="protein sequence ID" value="QSB03910.1"/>
    <property type="molecule type" value="Genomic_DNA"/>
</dbReference>
<reference evidence="1" key="1">
    <citation type="submission" date="2021-02" db="EMBL/GenBank/DDBJ databases">
        <title>Natronoglycomyces albus gen. nov., sp. nov, a haloalkaliphilic actinobacterium from a soda solonchak soil.</title>
        <authorList>
            <person name="Sorokin D.Y."/>
            <person name="Khijniak T.V."/>
            <person name="Zakharycheva A.P."/>
            <person name="Boueva O.V."/>
            <person name="Ariskina E.V."/>
            <person name="Hahnke R.L."/>
            <person name="Bunk B."/>
            <person name="Sproer C."/>
            <person name="Schumann P."/>
            <person name="Evtushenko L.I."/>
            <person name="Kublanov I.V."/>
        </authorList>
    </citation>
    <scope>NUCLEOTIDE SEQUENCE</scope>
    <source>
        <strain evidence="1">DSM 106290</strain>
    </source>
</reference>
<dbReference type="RefSeq" id="WP_213169908.1">
    <property type="nucleotide sequence ID" value="NZ_CP070496.1"/>
</dbReference>
<dbReference type="AlphaFoldDB" id="A0A895XNN8"/>
<proteinExistence type="predicted"/>
<dbReference type="Proteomes" id="UP000662939">
    <property type="component" value="Chromosome"/>
</dbReference>
<name>A0A895XNN8_9ACTN</name>